<dbReference type="Proteomes" id="UP000031631">
    <property type="component" value="Chromosome"/>
</dbReference>
<feature type="transmembrane region" description="Helical" evidence="1">
    <location>
        <begin position="247"/>
        <end position="263"/>
    </location>
</feature>
<feature type="transmembrane region" description="Helical" evidence="1">
    <location>
        <begin position="182"/>
        <end position="202"/>
    </location>
</feature>
<organism evidence="2 3">
    <name type="scientific">Thiolapillus brandeum</name>
    <dbReference type="NCBI Taxonomy" id="1076588"/>
    <lineage>
        <taxon>Bacteria</taxon>
        <taxon>Pseudomonadati</taxon>
        <taxon>Pseudomonadota</taxon>
        <taxon>Gammaproteobacteria</taxon>
        <taxon>Chromatiales</taxon>
        <taxon>Sedimenticolaceae</taxon>
        <taxon>Thiolapillus</taxon>
    </lineage>
</organism>
<dbReference type="KEGG" id="tbn:TBH_C1105"/>
<feature type="transmembrane region" description="Helical" evidence="1">
    <location>
        <begin position="275"/>
        <end position="294"/>
    </location>
</feature>
<accession>A0A7U6JH03</accession>
<feature type="transmembrane region" description="Helical" evidence="1">
    <location>
        <begin position="132"/>
        <end position="151"/>
    </location>
</feature>
<dbReference type="InterPro" id="IPR022604">
    <property type="entry name" value="DUF2955"/>
</dbReference>
<keyword evidence="1" id="KW-1133">Transmembrane helix</keyword>
<proteinExistence type="predicted"/>
<sequence>MSLSSRRVFRLALTTALALALAYGMGGLFAFLAPLFAFIVTLKPAPPTGVKGLLVAMTVIVLTSAAGLLLVPLLINYPLVAMTLAALGLYLSAHLTLILGQAALGLFMAMGITLISAAGLYNFALGQALLESLASSMMIAIICQWLVYPFFPEDPEVLRAPPPSPPPDPTESRWIGIRSTLIVLPLYFMALTNPPLFIATIMKSVSLGQQANDLDAAHAGRELLGSTFLAAVFAMLFWQGLSILPNLWMFFLWTFLTGIYIAAKIYGVLATRFTASFWVNVMTTLLILIGPAVADVSSGKDVYTASFVRLSLYVFVSLYAWWTLSILDAWRHRRLGHSLQTEPG</sequence>
<evidence type="ECO:0000256" key="1">
    <source>
        <dbReference type="SAM" id="Phobius"/>
    </source>
</evidence>
<evidence type="ECO:0000313" key="3">
    <source>
        <dbReference type="Proteomes" id="UP000031631"/>
    </source>
</evidence>
<dbReference type="AlphaFoldDB" id="A0A7U6JH03"/>
<feature type="transmembrane region" description="Helical" evidence="1">
    <location>
        <begin position="106"/>
        <end position="125"/>
    </location>
</feature>
<dbReference type="EMBL" id="AP012273">
    <property type="protein sequence ID" value="BAO44034.1"/>
    <property type="molecule type" value="Genomic_DNA"/>
</dbReference>
<feature type="transmembrane region" description="Helical" evidence="1">
    <location>
        <begin position="54"/>
        <end position="75"/>
    </location>
</feature>
<dbReference type="Pfam" id="PF11168">
    <property type="entry name" value="DUF2955"/>
    <property type="match status" value="1"/>
</dbReference>
<feature type="transmembrane region" description="Helical" evidence="1">
    <location>
        <begin position="306"/>
        <end position="327"/>
    </location>
</feature>
<protein>
    <recommendedName>
        <fullName evidence="4">DUF2955 domain-containing protein</fullName>
    </recommendedName>
</protein>
<name>A0A7U6JH03_9GAMM</name>
<keyword evidence="1" id="KW-0812">Transmembrane</keyword>
<dbReference type="OrthoDB" id="8958423at2"/>
<reference evidence="2 3" key="1">
    <citation type="journal article" date="2014" name="PLoS ONE">
        <title>Physiological and genomic features of a novel sulfur-oxidizing gammaproteobacterium belonging to a previously uncultivated symbiotic lineage isolated from a hydrothermal vent.</title>
        <authorList>
            <person name="Nunoura T."/>
            <person name="Takaki Y."/>
            <person name="Kazama H."/>
            <person name="Kakuta J."/>
            <person name="Shimamura S."/>
            <person name="Makita H."/>
            <person name="Hirai M."/>
            <person name="Miyazaki M."/>
            <person name="Takai K."/>
        </authorList>
    </citation>
    <scope>NUCLEOTIDE SEQUENCE [LARGE SCALE GENOMIC DNA]</scope>
    <source>
        <strain evidence="2 3">Hiromi1</strain>
    </source>
</reference>
<dbReference type="RefSeq" id="WP_041066413.1">
    <property type="nucleotide sequence ID" value="NZ_AP012273.1"/>
</dbReference>
<evidence type="ECO:0008006" key="4">
    <source>
        <dbReference type="Google" id="ProtNLM"/>
    </source>
</evidence>
<evidence type="ECO:0000313" key="2">
    <source>
        <dbReference type="EMBL" id="BAO44034.1"/>
    </source>
</evidence>
<feature type="transmembrane region" description="Helical" evidence="1">
    <location>
        <begin position="82"/>
        <end position="100"/>
    </location>
</feature>
<feature type="transmembrane region" description="Helical" evidence="1">
    <location>
        <begin position="223"/>
        <end position="241"/>
    </location>
</feature>
<gene>
    <name evidence="2" type="ORF">TBH_C1105</name>
</gene>
<keyword evidence="1" id="KW-0472">Membrane</keyword>
<keyword evidence="3" id="KW-1185">Reference proteome</keyword>